<dbReference type="InterPro" id="IPR011545">
    <property type="entry name" value="DEAD/DEAH_box_helicase_dom"/>
</dbReference>
<keyword evidence="1" id="KW-0547">Nucleotide-binding</keyword>
<dbReference type="FunFam" id="3.40.50.300:FF:003287">
    <property type="entry name" value="U5 small nuclear ribonucleoprotein 200 kDa helicase"/>
    <property type="match status" value="1"/>
</dbReference>
<evidence type="ECO:0000256" key="1">
    <source>
        <dbReference type="ARBA" id="ARBA00022741"/>
    </source>
</evidence>
<dbReference type="OrthoDB" id="5575at2759"/>
<evidence type="ECO:0008006" key="9">
    <source>
        <dbReference type="Google" id="ProtNLM"/>
    </source>
</evidence>
<evidence type="ECO:0000256" key="4">
    <source>
        <dbReference type="ARBA" id="ARBA00022840"/>
    </source>
</evidence>
<dbReference type="PANTHER" id="PTHR47961">
    <property type="entry name" value="DNA POLYMERASE THETA, PUTATIVE (AFU_ORTHOLOGUE AFUA_1G05260)-RELATED"/>
    <property type="match status" value="1"/>
</dbReference>
<keyword evidence="4" id="KW-0067">ATP-binding</keyword>
<dbReference type="AlphaFoldDB" id="A0A3P7IVD5"/>
<gene>
    <name evidence="7" type="ORF">SVUK_LOCUS4522</name>
</gene>
<evidence type="ECO:0000259" key="6">
    <source>
        <dbReference type="PROSITE" id="PS51194"/>
    </source>
</evidence>
<dbReference type="InterPro" id="IPR014001">
    <property type="entry name" value="Helicase_ATP-bd"/>
</dbReference>
<protein>
    <recommendedName>
        <fullName evidence="9">Helicase ATP-binding domain-containing protein</fullName>
    </recommendedName>
</protein>
<evidence type="ECO:0000256" key="3">
    <source>
        <dbReference type="ARBA" id="ARBA00022806"/>
    </source>
</evidence>
<keyword evidence="2" id="KW-0378">Hydrolase</keyword>
<sequence length="349" mass="39351">VFQGAGKTNVALLTILHEIGKHLNDDGSVKVDEFKCIYIAPMKSLVQEMVGNFTKRLAPFGITVGEMTGDAQMSKEQFMATQVIVCTPEKYDIVTRKGGERAYSQLVRLVIIDEIHLLHDDRGPVLEAIVVRTLRQVEQTHDDCRLVGLSATLPNYQDVATFLRVNSEHLFYFDNSYRPVPLEQQYIGVTEKKALKRFQAMNEVVYDKIMEHAGKSQVLIFVHSRKETAKTAKAIRDACLEKDTLSAFMREGSASTEILRTEAEQVKNFDLKDLLPYGFAIHHAGMNRLDRTLVEDLFADKHIQVLFSTATLAWGVNLPAHTVIIKGTQIYNPEKGRWTELGALDVMQV</sequence>
<evidence type="ECO:0000256" key="2">
    <source>
        <dbReference type="ARBA" id="ARBA00022801"/>
    </source>
</evidence>
<dbReference type="EMBL" id="UYYB01012525">
    <property type="protein sequence ID" value="VDM69524.1"/>
    <property type="molecule type" value="Genomic_DNA"/>
</dbReference>
<dbReference type="GO" id="GO:0005524">
    <property type="term" value="F:ATP binding"/>
    <property type="evidence" value="ECO:0007669"/>
    <property type="project" value="UniProtKB-KW"/>
</dbReference>
<dbReference type="GO" id="GO:0000712">
    <property type="term" value="P:resolution of meiotic recombination intermediates"/>
    <property type="evidence" value="ECO:0007669"/>
    <property type="project" value="TreeGrafter"/>
</dbReference>
<feature type="non-terminal residue" evidence="7">
    <location>
        <position position="1"/>
    </location>
</feature>
<evidence type="ECO:0000259" key="5">
    <source>
        <dbReference type="PROSITE" id="PS51192"/>
    </source>
</evidence>
<dbReference type="Pfam" id="PF00271">
    <property type="entry name" value="Helicase_C"/>
    <property type="match status" value="1"/>
</dbReference>
<proteinExistence type="predicted"/>
<dbReference type="PANTHER" id="PTHR47961:SF4">
    <property type="entry name" value="ACTIVATING SIGNAL COINTEGRATOR 1 COMPLEX SUBUNIT 3"/>
    <property type="match status" value="1"/>
</dbReference>
<dbReference type="InterPro" id="IPR050474">
    <property type="entry name" value="Hel308_SKI2-like"/>
</dbReference>
<name>A0A3P7IVD5_STRVU</name>
<organism evidence="7 8">
    <name type="scientific">Strongylus vulgaris</name>
    <name type="common">Blood worm</name>
    <dbReference type="NCBI Taxonomy" id="40348"/>
    <lineage>
        <taxon>Eukaryota</taxon>
        <taxon>Metazoa</taxon>
        <taxon>Ecdysozoa</taxon>
        <taxon>Nematoda</taxon>
        <taxon>Chromadorea</taxon>
        <taxon>Rhabditida</taxon>
        <taxon>Rhabditina</taxon>
        <taxon>Rhabditomorpha</taxon>
        <taxon>Strongyloidea</taxon>
        <taxon>Strongylidae</taxon>
        <taxon>Strongylus</taxon>
    </lineage>
</organism>
<dbReference type="PROSITE" id="PS51194">
    <property type="entry name" value="HELICASE_CTER"/>
    <property type="match status" value="1"/>
</dbReference>
<keyword evidence="8" id="KW-1185">Reference proteome</keyword>
<dbReference type="Gene3D" id="3.40.50.300">
    <property type="entry name" value="P-loop containing nucleotide triphosphate hydrolases"/>
    <property type="match status" value="2"/>
</dbReference>
<dbReference type="CDD" id="cd18795">
    <property type="entry name" value="SF2_C_Ski2"/>
    <property type="match status" value="1"/>
</dbReference>
<evidence type="ECO:0000313" key="7">
    <source>
        <dbReference type="EMBL" id="VDM69524.1"/>
    </source>
</evidence>
<dbReference type="SMART" id="SM00487">
    <property type="entry name" value="DEXDc"/>
    <property type="match status" value="1"/>
</dbReference>
<feature type="domain" description="Helicase C-terminal" evidence="6">
    <location>
        <begin position="181"/>
        <end position="349"/>
    </location>
</feature>
<dbReference type="Proteomes" id="UP000270094">
    <property type="component" value="Unassembled WGS sequence"/>
</dbReference>
<dbReference type="SUPFAM" id="SSF52540">
    <property type="entry name" value="P-loop containing nucleoside triphosphate hydrolases"/>
    <property type="match status" value="2"/>
</dbReference>
<accession>A0A3P7IVD5</accession>
<dbReference type="GO" id="GO:0016787">
    <property type="term" value="F:hydrolase activity"/>
    <property type="evidence" value="ECO:0007669"/>
    <property type="project" value="UniProtKB-KW"/>
</dbReference>
<dbReference type="GO" id="GO:0003678">
    <property type="term" value="F:DNA helicase activity"/>
    <property type="evidence" value="ECO:0007669"/>
    <property type="project" value="TreeGrafter"/>
</dbReference>
<evidence type="ECO:0000313" key="8">
    <source>
        <dbReference type="Proteomes" id="UP000270094"/>
    </source>
</evidence>
<feature type="domain" description="Helicase ATP-binding" evidence="5">
    <location>
        <begin position="1"/>
        <end position="171"/>
    </location>
</feature>
<dbReference type="GO" id="GO:0003676">
    <property type="term" value="F:nucleic acid binding"/>
    <property type="evidence" value="ECO:0007669"/>
    <property type="project" value="InterPro"/>
</dbReference>
<dbReference type="SMART" id="SM00490">
    <property type="entry name" value="HELICc"/>
    <property type="match status" value="1"/>
</dbReference>
<dbReference type="GO" id="GO:0005634">
    <property type="term" value="C:nucleus"/>
    <property type="evidence" value="ECO:0007669"/>
    <property type="project" value="TreeGrafter"/>
</dbReference>
<dbReference type="InterPro" id="IPR027417">
    <property type="entry name" value="P-loop_NTPase"/>
</dbReference>
<dbReference type="Pfam" id="PF00270">
    <property type="entry name" value="DEAD"/>
    <property type="match status" value="1"/>
</dbReference>
<reference evidence="7 8" key="1">
    <citation type="submission" date="2018-11" db="EMBL/GenBank/DDBJ databases">
        <authorList>
            <consortium name="Pathogen Informatics"/>
        </authorList>
    </citation>
    <scope>NUCLEOTIDE SEQUENCE [LARGE SCALE GENOMIC DNA]</scope>
</reference>
<dbReference type="PROSITE" id="PS51192">
    <property type="entry name" value="HELICASE_ATP_BIND_1"/>
    <property type="match status" value="1"/>
</dbReference>
<keyword evidence="3" id="KW-0347">Helicase</keyword>
<dbReference type="InterPro" id="IPR001650">
    <property type="entry name" value="Helicase_C-like"/>
</dbReference>